<dbReference type="EMBL" id="JAOYFB010000036">
    <property type="protein sequence ID" value="KAK4020984.1"/>
    <property type="molecule type" value="Genomic_DNA"/>
</dbReference>
<sequence>MTHLTKRKNSRKRIQAEQPEAIWAKLTSDVVTDRKSMLRACVLNKDTYSEQGRSLSRLRRIETCEC</sequence>
<keyword evidence="2" id="KW-1185">Reference proteome</keyword>
<comment type="caution">
    <text evidence="1">The sequence shown here is derived from an EMBL/GenBank/DDBJ whole genome shotgun (WGS) entry which is preliminary data.</text>
</comment>
<reference evidence="1 2" key="1">
    <citation type="journal article" date="2023" name="Nucleic Acids Res.">
        <title>The hologenome of Daphnia magna reveals possible DNA methylation and microbiome-mediated evolution of the host genome.</title>
        <authorList>
            <person name="Chaturvedi A."/>
            <person name="Li X."/>
            <person name="Dhandapani V."/>
            <person name="Marshall H."/>
            <person name="Kissane S."/>
            <person name="Cuenca-Cambronero M."/>
            <person name="Asole G."/>
            <person name="Calvet F."/>
            <person name="Ruiz-Romero M."/>
            <person name="Marangio P."/>
            <person name="Guigo R."/>
            <person name="Rago D."/>
            <person name="Mirbahai L."/>
            <person name="Eastwood N."/>
            <person name="Colbourne J.K."/>
            <person name="Zhou J."/>
            <person name="Mallon E."/>
            <person name="Orsini L."/>
        </authorList>
    </citation>
    <scope>NUCLEOTIDE SEQUENCE [LARGE SCALE GENOMIC DNA]</scope>
    <source>
        <strain evidence="1">LRV0_1</strain>
    </source>
</reference>
<proteinExistence type="predicted"/>
<evidence type="ECO:0000313" key="2">
    <source>
        <dbReference type="Proteomes" id="UP001234178"/>
    </source>
</evidence>
<protein>
    <submittedName>
        <fullName evidence="1">Uncharacterized protein</fullName>
    </submittedName>
</protein>
<evidence type="ECO:0000313" key="1">
    <source>
        <dbReference type="EMBL" id="KAK4020984.1"/>
    </source>
</evidence>
<name>A0ABR0A7I4_9CRUS</name>
<dbReference type="Proteomes" id="UP001234178">
    <property type="component" value="Unassembled WGS sequence"/>
</dbReference>
<accession>A0ABR0A7I4</accession>
<gene>
    <name evidence="1" type="ORF">OUZ56_002919</name>
</gene>
<organism evidence="1 2">
    <name type="scientific">Daphnia magna</name>
    <dbReference type="NCBI Taxonomy" id="35525"/>
    <lineage>
        <taxon>Eukaryota</taxon>
        <taxon>Metazoa</taxon>
        <taxon>Ecdysozoa</taxon>
        <taxon>Arthropoda</taxon>
        <taxon>Crustacea</taxon>
        <taxon>Branchiopoda</taxon>
        <taxon>Diplostraca</taxon>
        <taxon>Cladocera</taxon>
        <taxon>Anomopoda</taxon>
        <taxon>Daphniidae</taxon>
        <taxon>Daphnia</taxon>
    </lineage>
</organism>